<dbReference type="GO" id="GO:0004674">
    <property type="term" value="F:protein serine/threonine kinase activity"/>
    <property type="evidence" value="ECO:0007669"/>
    <property type="project" value="UniProtKB-KW"/>
</dbReference>
<gene>
    <name evidence="7" type="ORF">OEG82_14250</name>
</gene>
<dbReference type="Proteomes" id="UP001081283">
    <property type="component" value="Unassembled WGS sequence"/>
</dbReference>
<dbReference type="PROSITE" id="PS50011">
    <property type="entry name" value="PROTEIN_KINASE_DOM"/>
    <property type="match status" value="1"/>
</dbReference>
<evidence type="ECO:0000256" key="4">
    <source>
        <dbReference type="ARBA" id="ARBA00022840"/>
    </source>
</evidence>
<proteinExistence type="predicted"/>
<dbReference type="EMBL" id="JAOVZQ010000001">
    <property type="protein sequence ID" value="MCY0095175.1"/>
    <property type="molecule type" value="Genomic_DNA"/>
</dbReference>
<keyword evidence="2" id="KW-0547">Nucleotide-binding</keyword>
<dbReference type="Gene3D" id="3.30.200.20">
    <property type="entry name" value="Phosphorylase Kinase, domain 1"/>
    <property type="match status" value="1"/>
</dbReference>
<dbReference type="RefSeq" id="WP_267613070.1">
    <property type="nucleotide sequence ID" value="NZ_JAOVZQ010000001.1"/>
</dbReference>
<dbReference type="InterPro" id="IPR011009">
    <property type="entry name" value="Kinase-like_dom_sf"/>
</dbReference>
<dbReference type="InterPro" id="IPR008266">
    <property type="entry name" value="Tyr_kinase_AS"/>
</dbReference>
<dbReference type="PROSITE" id="PS00109">
    <property type="entry name" value="PROTEIN_KINASE_TYR"/>
    <property type="match status" value="1"/>
</dbReference>
<evidence type="ECO:0000256" key="3">
    <source>
        <dbReference type="ARBA" id="ARBA00022777"/>
    </source>
</evidence>
<dbReference type="Gene3D" id="1.10.510.10">
    <property type="entry name" value="Transferase(Phosphotransferase) domain 1"/>
    <property type="match status" value="1"/>
</dbReference>
<dbReference type="Pfam" id="PF00069">
    <property type="entry name" value="Pkinase"/>
    <property type="match status" value="1"/>
</dbReference>
<organism evidence="7 8">
    <name type="scientific">Hoeflea ulvae</name>
    <dbReference type="NCBI Taxonomy" id="2983764"/>
    <lineage>
        <taxon>Bacteria</taxon>
        <taxon>Pseudomonadati</taxon>
        <taxon>Pseudomonadota</taxon>
        <taxon>Alphaproteobacteria</taxon>
        <taxon>Hyphomicrobiales</taxon>
        <taxon>Rhizobiaceae</taxon>
        <taxon>Hoeflea</taxon>
    </lineage>
</organism>
<protein>
    <submittedName>
        <fullName evidence="7">Serine/threonine protein kinase</fullName>
    </submittedName>
</protein>
<dbReference type="PANTHER" id="PTHR43289">
    <property type="entry name" value="MITOGEN-ACTIVATED PROTEIN KINASE KINASE KINASE 20-RELATED"/>
    <property type="match status" value="1"/>
</dbReference>
<keyword evidence="7" id="KW-0723">Serine/threonine-protein kinase</keyword>
<accession>A0ABT3YHG0</accession>
<keyword evidence="3 7" id="KW-0418">Kinase</keyword>
<dbReference type="PANTHER" id="PTHR43289:SF34">
    <property type="entry name" value="SERINE_THREONINE-PROTEIN KINASE YBDM-RELATED"/>
    <property type="match status" value="1"/>
</dbReference>
<keyword evidence="1" id="KW-0808">Transferase</keyword>
<evidence type="ECO:0000259" key="6">
    <source>
        <dbReference type="PROSITE" id="PS50011"/>
    </source>
</evidence>
<dbReference type="SUPFAM" id="SSF56112">
    <property type="entry name" value="Protein kinase-like (PK-like)"/>
    <property type="match status" value="1"/>
</dbReference>
<feature type="compositionally biased region" description="Pro residues" evidence="5">
    <location>
        <begin position="288"/>
        <end position="298"/>
    </location>
</feature>
<comment type="caution">
    <text evidence="7">The sequence shown here is derived from an EMBL/GenBank/DDBJ whole genome shotgun (WGS) entry which is preliminary data.</text>
</comment>
<evidence type="ECO:0000313" key="8">
    <source>
        <dbReference type="Proteomes" id="UP001081283"/>
    </source>
</evidence>
<reference evidence="7" key="1">
    <citation type="submission" date="2022-10" db="EMBL/GenBank/DDBJ databases">
        <title>Hoeflea sp. J2-29, isolated from marine algae.</title>
        <authorList>
            <person name="Kristyanto S."/>
            <person name="Kim J.M."/>
            <person name="Jeon C.O."/>
        </authorList>
    </citation>
    <scope>NUCLEOTIDE SEQUENCE</scope>
    <source>
        <strain evidence="7">J2-29</strain>
    </source>
</reference>
<dbReference type="CDD" id="cd14014">
    <property type="entry name" value="STKc_PknB_like"/>
    <property type="match status" value="1"/>
</dbReference>
<sequence length="344" mass="37482">MSDQEKTLIKSIVGLGPGTQLNGLFEIDEKIASGGMGEVFRGHEIMSGHPIAIKIVLSELAKDETIVGLFNKEARILRDFNHPAIVRYMAFGTDPAIGRPYLVMEFINGPSLAERLEEGPLALEEAKNLFGRLASGLDAAHELGVIHRDISSDNVILAGGAVANAKIIDFGIARTSKSATLLDGKFAGKYNFVSPEQLGLFNSNISEATDIYSFGLLMVNALRGTPIDMNGTQVEIIEKRRSVPDISDIDATMRPIIELMLQPNPADRTVTMADIADWFIQRRERSSPPRPIPTAPPKPYRKDAGMDKPAAMPVTAASPFLEQDLDTATPPMAWRMSRISRLCG</sequence>
<dbReference type="InterPro" id="IPR000719">
    <property type="entry name" value="Prot_kinase_dom"/>
</dbReference>
<evidence type="ECO:0000256" key="2">
    <source>
        <dbReference type="ARBA" id="ARBA00022741"/>
    </source>
</evidence>
<evidence type="ECO:0000313" key="7">
    <source>
        <dbReference type="EMBL" id="MCY0095175.1"/>
    </source>
</evidence>
<keyword evidence="8" id="KW-1185">Reference proteome</keyword>
<evidence type="ECO:0000256" key="1">
    <source>
        <dbReference type="ARBA" id="ARBA00022679"/>
    </source>
</evidence>
<keyword evidence="4" id="KW-0067">ATP-binding</keyword>
<evidence type="ECO:0000256" key="5">
    <source>
        <dbReference type="SAM" id="MobiDB-lite"/>
    </source>
</evidence>
<feature type="region of interest" description="Disordered" evidence="5">
    <location>
        <begin position="283"/>
        <end position="307"/>
    </location>
</feature>
<feature type="domain" description="Protein kinase" evidence="6">
    <location>
        <begin position="25"/>
        <end position="280"/>
    </location>
</feature>
<name>A0ABT3YHG0_9HYPH</name>